<dbReference type="SUPFAM" id="SSF53335">
    <property type="entry name" value="S-adenosyl-L-methionine-dependent methyltransferases"/>
    <property type="match status" value="1"/>
</dbReference>
<dbReference type="CDD" id="cd02440">
    <property type="entry name" value="AdoMet_MTases"/>
    <property type="match status" value="1"/>
</dbReference>
<keyword evidence="1" id="KW-0808">Transferase</keyword>
<proteinExistence type="predicted"/>
<protein>
    <submittedName>
        <fullName evidence="3">Class I SAM-dependent methyltransferase</fullName>
    </submittedName>
</protein>
<accession>A0A9D2EIC1</accession>
<evidence type="ECO:0000259" key="2">
    <source>
        <dbReference type="Pfam" id="PF13649"/>
    </source>
</evidence>
<dbReference type="PANTHER" id="PTHR43861">
    <property type="entry name" value="TRANS-ACONITATE 2-METHYLTRANSFERASE-RELATED"/>
    <property type="match status" value="1"/>
</dbReference>
<evidence type="ECO:0000256" key="1">
    <source>
        <dbReference type="ARBA" id="ARBA00022679"/>
    </source>
</evidence>
<dbReference type="Pfam" id="PF13649">
    <property type="entry name" value="Methyltransf_25"/>
    <property type="match status" value="1"/>
</dbReference>
<organism evidence="3 4">
    <name type="scientific">Candidatus Ruania gallistercoris</name>
    <dbReference type="NCBI Taxonomy" id="2838746"/>
    <lineage>
        <taxon>Bacteria</taxon>
        <taxon>Bacillati</taxon>
        <taxon>Actinomycetota</taxon>
        <taxon>Actinomycetes</taxon>
        <taxon>Micrococcales</taxon>
        <taxon>Ruaniaceae</taxon>
        <taxon>Ruania</taxon>
    </lineage>
</organism>
<reference evidence="3" key="1">
    <citation type="journal article" date="2021" name="PeerJ">
        <title>Extensive microbial diversity within the chicken gut microbiome revealed by metagenomics and culture.</title>
        <authorList>
            <person name="Gilroy R."/>
            <person name="Ravi A."/>
            <person name="Getino M."/>
            <person name="Pursley I."/>
            <person name="Horton D.L."/>
            <person name="Alikhan N.F."/>
            <person name="Baker D."/>
            <person name="Gharbi K."/>
            <person name="Hall N."/>
            <person name="Watson M."/>
            <person name="Adriaenssens E.M."/>
            <person name="Foster-Nyarko E."/>
            <person name="Jarju S."/>
            <person name="Secka A."/>
            <person name="Antonio M."/>
            <person name="Oren A."/>
            <person name="Chaudhuri R.R."/>
            <person name="La Ragione R."/>
            <person name="Hildebrand F."/>
            <person name="Pallen M.J."/>
        </authorList>
    </citation>
    <scope>NUCLEOTIDE SEQUENCE</scope>
    <source>
        <strain evidence="3">ChiGjej4B4-7305</strain>
    </source>
</reference>
<dbReference type="InterPro" id="IPR041698">
    <property type="entry name" value="Methyltransf_25"/>
</dbReference>
<dbReference type="GO" id="GO:0008168">
    <property type="term" value="F:methyltransferase activity"/>
    <property type="evidence" value="ECO:0007669"/>
    <property type="project" value="UniProtKB-KW"/>
</dbReference>
<dbReference type="GO" id="GO:0032259">
    <property type="term" value="P:methylation"/>
    <property type="evidence" value="ECO:0007669"/>
    <property type="project" value="UniProtKB-KW"/>
</dbReference>
<sequence length="267" mass="28834">MGVTVLGYPDQLVEVEAVAALPARDEFADGGFSDPRLARLYDVLDPDRSDLDAYAAIAAELGASSVLDVGCGTGTFALLIAEQGYQVTGVDPAAASLEAARGKPGAEAVQWIHGDATRLPPMQMDLATMTANVAQVFTTDTAWEDTLAGIHAALAPGGHLVFETRIPEVRAWERWTKEHTLEAVEVPGTGRVESWNELLDVRGELVTFRGVTRFVDDGVSIPSVSTLRFRSREAIEASLARCGFTVLQVRDAPDRPGREWVFLTQRI</sequence>
<gene>
    <name evidence="3" type="ORF">H9815_20570</name>
</gene>
<name>A0A9D2EIC1_9MICO</name>
<feature type="domain" description="Methyltransferase" evidence="2">
    <location>
        <begin position="66"/>
        <end position="158"/>
    </location>
</feature>
<dbReference type="EMBL" id="DXBY01000349">
    <property type="protein sequence ID" value="HIZ38179.1"/>
    <property type="molecule type" value="Genomic_DNA"/>
</dbReference>
<dbReference type="InterPro" id="IPR029063">
    <property type="entry name" value="SAM-dependent_MTases_sf"/>
</dbReference>
<evidence type="ECO:0000313" key="4">
    <source>
        <dbReference type="Proteomes" id="UP000824037"/>
    </source>
</evidence>
<evidence type="ECO:0000313" key="3">
    <source>
        <dbReference type="EMBL" id="HIZ38179.1"/>
    </source>
</evidence>
<dbReference type="Proteomes" id="UP000824037">
    <property type="component" value="Unassembled WGS sequence"/>
</dbReference>
<keyword evidence="3" id="KW-0489">Methyltransferase</keyword>
<reference evidence="3" key="2">
    <citation type="submission" date="2021-04" db="EMBL/GenBank/DDBJ databases">
        <authorList>
            <person name="Gilroy R."/>
        </authorList>
    </citation>
    <scope>NUCLEOTIDE SEQUENCE</scope>
    <source>
        <strain evidence="3">ChiGjej4B4-7305</strain>
    </source>
</reference>
<dbReference type="Gene3D" id="3.40.50.150">
    <property type="entry name" value="Vaccinia Virus protein VP39"/>
    <property type="match status" value="1"/>
</dbReference>
<dbReference type="AlphaFoldDB" id="A0A9D2EIC1"/>
<comment type="caution">
    <text evidence="3">The sequence shown here is derived from an EMBL/GenBank/DDBJ whole genome shotgun (WGS) entry which is preliminary data.</text>
</comment>